<keyword evidence="2 4" id="KW-0863">Zinc-finger</keyword>
<gene>
    <name evidence="6" type="ORF">Pcinc_014499</name>
</gene>
<organism evidence="6 7">
    <name type="scientific">Petrolisthes cinctipes</name>
    <name type="common">Flat porcelain crab</name>
    <dbReference type="NCBI Taxonomy" id="88211"/>
    <lineage>
        <taxon>Eukaryota</taxon>
        <taxon>Metazoa</taxon>
        <taxon>Ecdysozoa</taxon>
        <taxon>Arthropoda</taxon>
        <taxon>Crustacea</taxon>
        <taxon>Multicrustacea</taxon>
        <taxon>Malacostraca</taxon>
        <taxon>Eumalacostraca</taxon>
        <taxon>Eucarida</taxon>
        <taxon>Decapoda</taxon>
        <taxon>Pleocyemata</taxon>
        <taxon>Anomura</taxon>
        <taxon>Galatheoidea</taxon>
        <taxon>Porcellanidae</taxon>
        <taxon>Petrolisthes</taxon>
    </lineage>
</organism>
<dbReference type="SMART" id="SM00355">
    <property type="entry name" value="ZnF_C2H2"/>
    <property type="match status" value="2"/>
</dbReference>
<accession>A0AAE1FXP3</accession>
<proteinExistence type="predicted"/>
<sequence length="91" mass="10412">MLEWLMSPFQNLLPVMGGVASSSERLLVCQVCGKEFRGRNLRQRRESHLLTHTGLRPHICPHCPHRTALRSNLIKHIRAMHRVSPVLTPNS</sequence>
<dbReference type="EMBL" id="JAWQEG010001264">
    <property type="protein sequence ID" value="KAK3881042.1"/>
    <property type="molecule type" value="Genomic_DNA"/>
</dbReference>
<evidence type="ECO:0000256" key="1">
    <source>
        <dbReference type="ARBA" id="ARBA00022723"/>
    </source>
</evidence>
<feature type="domain" description="C2H2-type" evidence="5">
    <location>
        <begin position="27"/>
        <end position="57"/>
    </location>
</feature>
<evidence type="ECO:0000256" key="2">
    <source>
        <dbReference type="ARBA" id="ARBA00022771"/>
    </source>
</evidence>
<dbReference type="FunFam" id="3.30.160.60:FF:000446">
    <property type="entry name" value="Zinc finger protein"/>
    <property type="match status" value="1"/>
</dbReference>
<reference evidence="6" key="1">
    <citation type="submission" date="2023-10" db="EMBL/GenBank/DDBJ databases">
        <title>Genome assemblies of two species of porcelain crab, Petrolisthes cinctipes and Petrolisthes manimaculis (Anomura: Porcellanidae).</title>
        <authorList>
            <person name="Angst P."/>
        </authorList>
    </citation>
    <scope>NUCLEOTIDE SEQUENCE</scope>
    <source>
        <strain evidence="6">PB745_01</strain>
        <tissue evidence="6">Gill</tissue>
    </source>
</reference>
<dbReference type="GO" id="GO:0005634">
    <property type="term" value="C:nucleus"/>
    <property type="evidence" value="ECO:0007669"/>
    <property type="project" value="UniProtKB-ARBA"/>
</dbReference>
<dbReference type="Gene3D" id="3.30.160.60">
    <property type="entry name" value="Classic Zinc Finger"/>
    <property type="match status" value="2"/>
</dbReference>
<evidence type="ECO:0000256" key="4">
    <source>
        <dbReference type="PROSITE-ProRule" id="PRU00042"/>
    </source>
</evidence>
<evidence type="ECO:0000313" key="6">
    <source>
        <dbReference type="EMBL" id="KAK3881042.1"/>
    </source>
</evidence>
<dbReference type="InterPro" id="IPR013087">
    <property type="entry name" value="Znf_C2H2_type"/>
</dbReference>
<evidence type="ECO:0000259" key="5">
    <source>
        <dbReference type="PROSITE" id="PS50157"/>
    </source>
</evidence>
<dbReference type="PROSITE" id="PS50157">
    <property type="entry name" value="ZINC_FINGER_C2H2_2"/>
    <property type="match status" value="1"/>
</dbReference>
<keyword evidence="3" id="KW-0862">Zinc</keyword>
<dbReference type="GO" id="GO:0008270">
    <property type="term" value="F:zinc ion binding"/>
    <property type="evidence" value="ECO:0007669"/>
    <property type="project" value="UniProtKB-KW"/>
</dbReference>
<evidence type="ECO:0000256" key="3">
    <source>
        <dbReference type="ARBA" id="ARBA00022833"/>
    </source>
</evidence>
<dbReference type="Proteomes" id="UP001286313">
    <property type="component" value="Unassembled WGS sequence"/>
</dbReference>
<keyword evidence="1" id="KW-0479">Metal-binding</keyword>
<evidence type="ECO:0000313" key="7">
    <source>
        <dbReference type="Proteomes" id="UP001286313"/>
    </source>
</evidence>
<comment type="caution">
    <text evidence="6">The sequence shown here is derived from an EMBL/GenBank/DDBJ whole genome shotgun (WGS) entry which is preliminary data.</text>
</comment>
<protein>
    <recommendedName>
        <fullName evidence="5">C2H2-type domain-containing protein</fullName>
    </recommendedName>
</protein>
<dbReference type="SUPFAM" id="SSF57667">
    <property type="entry name" value="beta-beta-alpha zinc fingers"/>
    <property type="match status" value="1"/>
</dbReference>
<name>A0AAE1FXP3_PETCI</name>
<keyword evidence="7" id="KW-1185">Reference proteome</keyword>
<dbReference type="AlphaFoldDB" id="A0AAE1FXP3"/>
<dbReference type="InterPro" id="IPR036236">
    <property type="entry name" value="Znf_C2H2_sf"/>
</dbReference>